<dbReference type="Proteomes" id="UP000193804">
    <property type="component" value="Unassembled WGS sequence"/>
</dbReference>
<evidence type="ECO:0000313" key="2">
    <source>
        <dbReference type="Proteomes" id="UP000193804"/>
    </source>
</evidence>
<protein>
    <submittedName>
        <fullName evidence="1">Uncharacterized protein</fullName>
    </submittedName>
</protein>
<sequence length="51" mass="6034">MENKLNKSRAFYREKDEEGDICFYYIDLDQAANSNTDIIKLNEVTVEDSKR</sequence>
<organism evidence="1 2">
    <name type="scientific">Marivirga sericea</name>
    <dbReference type="NCBI Taxonomy" id="1028"/>
    <lineage>
        <taxon>Bacteria</taxon>
        <taxon>Pseudomonadati</taxon>
        <taxon>Bacteroidota</taxon>
        <taxon>Cytophagia</taxon>
        <taxon>Cytophagales</taxon>
        <taxon>Marivirgaceae</taxon>
        <taxon>Marivirga</taxon>
    </lineage>
</organism>
<gene>
    <name evidence="1" type="ORF">SAMN05661096_00060</name>
</gene>
<dbReference type="AlphaFoldDB" id="A0A1X7I1Y8"/>
<dbReference type="RefSeq" id="WP_176223669.1">
    <property type="nucleotide sequence ID" value="NZ_FXAW01000001.1"/>
</dbReference>
<accession>A0A1X7I1Y8</accession>
<proteinExistence type="predicted"/>
<reference evidence="2" key="1">
    <citation type="submission" date="2017-04" db="EMBL/GenBank/DDBJ databases">
        <authorList>
            <person name="Varghese N."/>
            <person name="Submissions S."/>
        </authorList>
    </citation>
    <scope>NUCLEOTIDE SEQUENCE [LARGE SCALE GENOMIC DNA]</scope>
    <source>
        <strain evidence="2">DSM 4125</strain>
    </source>
</reference>
<name>A0A1X7I1Y8_9BACT</name>
<dbReference type="EMBL" id="FXAW01000001">
    <property type="protein sequence ID" value="SMG07656.1"/>
    <property type="molecule type" value="Genomic_DNA"/>
</dbReference>
<evidence type="ECO:0000313" key="1">
    <source>
        <dbReference type="EMBL" id="SMG07656.1"/>
    </source>
</evidence>
<keyword evidence="2" id="KW-1185">Reference proteome</keyword>
<dbReference type="STRING" id="1028.SAMN05661096_00060"/>